<dbReference type="PANTHER" id="PTHR30137">
    <property type="entry name" value="LUCIFERASE-LIKE MONOOXYGENASE"/>
    <property type="match status" value="1"/>
</dbReference>
<evidence type="ECO:0000313" key="3">
    <source>
        <dbReference type="Proteomes" id="UP000006659"/>
    </source>
</evidence>
<accession>G0HGE9</accession>
<dbReference type="RefSeq" id="WP_014010472.1">
    <property type="nucleotide sequence ID" value="NC_015859.1"/>
</dbReference>
<dbReference type="GO" id="GO:0016705">
    <property type="term" value="F:oxidoreductase activity, acting on paired donors, with incorporation or reduction of molecular oxygen"/>
    <property type="evidence" value="ECO:0007669"/>
    <property type="project" value="InterPro"/>
</dbReference>
<gene>
    <name evidence="2" type="ordered locus">CVAR_1965</name>
</gene>
<dbReference type="STRING" id="858619.CVAR_1965"/>
<dbReference type="EMBL" id="CP002917">
    <property type="protein sequence ID" value="AEK37316.1"/>
    <property type="molecule type" value="Genomic_DNA"/>
</dbReference>
<name>G0HGE9_CORVD</name>
<sequence>MSALRLSVLDQVPATEHVPYADAPASSLRLAQEVEDLGYHRIWFAEHHRSPTFASAAPEMMATMALERTQRIRVGTGGILLPLYPAQKVAEVMGLLHNVHGNRVDTGVGCAAFDDPDYAAKIAALVRDLDDQVWVLGAGGSAAPLAGQLGAGYVHGHFFVPHGGEQATAAYRSAAEASGNSASTMLAVRAVTAEDPEYAKDLGNAMVLWRVLKDLGQEVPVPSVETARNHRWTEEQLTRAAARRKAVIAGTPEEVRDRLVALALSHGADEVMVNTLVSDPADRVASYRLLAEATDG</sequence>
<dbReference type="InterPro" id="IPR050766">
    <property type="entry name" value="Bact_Lucif_Oxidored"/>
</dbReference>
<dbReference type="GO" id="GO:0005829">
    <property type="term" value="C:cytosol"/>
    <property type="evidence" value="ECO:0007669"/>
    <property type="project" value="TreeGrafter"/>
</dbReference>
<evidence type="ECO:0000259" key="1">
    <source>
        <dbReference type="Pfam" id="PF00296"/>
    </source>
</evidence>
<dbReference type="Proteomes" id="UP000006659">
    <property type="component" value="Chromosome"/>
</dbReference>
<dbReference type="InterPro" id="IPR011251">
    <property type="entry name" value="Luciferase-like_dom"/>
</dbReference>
<dbReference type="eggNOG" id="COG2141">
    <property type="taxonomic scope" value="Bacteria"/>
</dbReference>
<feature type="domain" description="Luciferase-like" evidence="1">
    <location>
        <begin position="131"/>
        <end position="263"/>
    </location>
</feature>
<proteinExistence type="predicted"/>
<dbReference type="Pfam" id="PF00296">
    <property type="entry name" value="Bac_luciferase"/>
    <property type="match status" value="2"/>
</dbReference>
<dbReference type="Gene3D" id="3.20.20.30">
    <property type="entry name" value="Luciferase-like domain"/>
    <property type="match status" value="2"/>
</dbReference>
<dbReference type="PANTHER" id="PTHR30137:SF6">
    <property type="entry name" value="LUCIFERASE-LIKE MONOOXYGENASE"/>
    <property type="match status" value="1"/>
</dbReference>
<dbReference type="CDD" id="cd00347">
    <property type="entry name" value="Flavin_utilizing_monoxygenases"/>
    <property type="match status" value="2"/>
</dbReference>
<dbReference type="KEGG" id="cva:CVAR_1965"/>
<organism evidence="2 3">
    <name type="scientific">Corynebacterium variabile (strain DSM 44702 / CIP 107183 / JCM 12073 / NCIMB 30131)</name>
    <name type="common">Corynebacterium mooreparkense</name>
    <dbReference type="NCBI Taxonomy" id="858619"/>
    <lineage>
        <taxon>Bacteria</taxon>
        <taxon>Bacillati</taxon>
        <taxon>Actinomycetota</taxon>
        <taxon>Actinomycetes</taxon>
        <taxon>Mycobacteriales</taxon>
        <taxon>Corynebacteriaceae</taxon>
        <taxon>Corynebacterium</taxon>
    </lineage>
</organism>
<dbReference type="InterPro" id="IPR036661">
    <property type="entry name" value="Luciferase-like_sf"/>
</dbReference>
<feature type="domain" description="Luciferase-like" evidence="1">
    <location>
        <begin position="18"/>
        <end position="113"/>
    </location>
</feature>
<dbReference type="HOGENOM" id="CLU_027853_9_0_11"/>
<dbReference type="AlphaFoldDB" id="G0HGE9"/>
<reference evidence="2 3" key="1">
    <citation type="journal article" date="2011" name="BMC Genomics">
        <title>Complete genome sequence of Corynebacterium variabile DSM 44702 isolated from the surface of smear-ripened cheeses and insights into cheese ripening and flavor generation.</title>
        <authorList>
            <person name="Schroeder J."/>
            <person name="Maus I."/>
            <person name="Trost E."/>
            <person name="Tauch A."/>
        </authorList>
    </citation>
    <scope>NUCLEOTIDE SEQUENCE [LARGE SCALE GENOMIC DNA]</scope>
    <source>
        <strain evidence="3">DSM 44702 / JCM 12073 / NCIMB 30131</strain>
    </source>
</reference>
<protein>
    <recommendedName>
        <fullName evidence="1">Luciferase-like domain-containing protein</fullName>
    </recommendedName>
</protein>
<evidence type="ECO:0000313" key="2">
    <source>
        <dbReference type="EMBL" id="AEK37316.1"/>
    </source>
</evidence>
<dbReference type="SUPFAM" id="SSF51679">
    <property type="entry name" value="Bacterial luciferase-like"/>
    <property type="match status" value="1"/>
</dbReference>